<dbReference type="Proteomes" id="UP000595662">
    <property type="component" value="Chromosome 5"/>
</dbReference>
<sequence length="186" mass="20310">MLGFNMVEDETGAIVESIRQSAQKQRGLGQSVHAPAGTRSEPPRRRAPSQATTSSPAITRSKGRIRLVPDANIGAAQKRARDEAYTYDDQEVTLLDSPSLSAPAASASEYPSALGKENTIFKGNAPRYNTVRTPGPRGKNKRTLDDQVSFTKSASSVRFTSRADLQEERRTRQFTKKIMATPTANE</sequence>
<dbReference type="GeneID" id="90952240"/>
<gene>
    <name evidence="2" type="ORF">Pdw03_1242</name>
</gene>
<evidence type="ECO:0000313" key="2">
    <source>
        <dbReference type="EMBL" id="QQK46344.1"/>
    </source>
</evidence>
<feature type="region of interest" description="Disordered" evidence="1">
    <location>
        <begin position="117"/>
        <end position="144"/>
    </location>
</feature>
<evidence type="ECO:0000313" key="3">
    <source>
        <dbReference type="Proteomes" id="UP000595662"/>
    </source>
</evidence>
<dbReference type="AlphaFoldDB" id="A0A7T6XSC6"/>
<evidence type="ECO:0000256" key="1">
    <source>
        <dbReference type="SAM" id="MobiDB-lite"/>
    </source>
</evidence>
<accession>A0A7T6XSC6</accession>
<reference evidence="2 3" key="1">
    <citation type="submission" date="2020-08" db="EMBL/GenBank/DDBJ databases">
        <title>The completed genome sequence of the pathogenic ascomycete fungus Penicillium digitatum.</title>
        <authorList>
            <person name="Wang M."/>
        </authorList>
    </citation>
    <scope>NUCLEOTIDE SEQUENCE [LARGE SCALE GENOMIC DNA]</scope>
    <source>
        <strain evidence="2 3">PdW03</strain>
    </source>
</reference>
<dbReference type="RefSeq" id="XP_065957581.1">
    <property type="nucleotide sequence ID" value="XM_066099854.1"/>
</dbReference>
<dbReference type="EMBL" id="CP060778">
    <property type="protein sequence ID" value="QQK46344.1"/>
    <property type="molecule type" value="Genomic_DNA"/>
</dbReference>
<organism evidence="2 3">
    <name type="scientific">Penicillium digitatum</name>
    <name type="common">Green mold</name>
    <dbReference type="NCBI Taxonomy" id="36651"/>
    <lineage>
        <taxon>Eukaryota</taxon>
        <taxon>Fungi</taxon>
        <taxon>Dikarya</taxon>
        <taxon>Ascomycota</taxon>
        <taxon>Pezizomycotina</taxon>
        <taxon>Eurotiomycetes</taxon>
        <taxon>Eurotiomycetidae</taxon>
        <taxon>Eurotiales</taxon>
        <taxon>Aspergillaceae</taxon>
        <taxon>Penicillium</taxon>
    </lineage>
</organism>
<protein>
    <submittedName>
        <fullName evidence="2">Uncharacterized protein</fullName>
    </submittedName>
</protein>
<feature type="region of interest" description="Disordered" evidence="1">
    <location>
        <begin position="15"/>
        <end position="65"/>
    </location>
</feature>
<proteinExistence type="predicted"/>
<name>A0A7T6XSC6_PENDI</name>
<feature type="compositionally biased region" description="Polar residues" evidence="1">
    <location>
        <begin position="49"/>
        <end position="58"/>
    </location>
</feature>